<proteinExistence type="predicted"/>
<organism evidence="5 6">
    <name type="scientific">Geothrix limicola</name>
    <dbReference type="NCBI Taxonomy" id="2927978"/>
    <lineage>
        <taxon>Bacteria</taxon>
        <taxon>Pseudomonadati</taxon>
        <taxon>Acidobacteriota</taxon>
        <taxon>Holophagae</taxon>
        <taxon>Holophagales</taxon>
        <taxon>Holophagaceae</taxon>
        <taxon>Geothrix</taxon>
    </lineage>
</organism>
<dbReference type="InterPro" id="IPR037293">
    <property type="entry name" value="Gal_Oxidase_central_sf"/>
</dbReference>
<dbReference type="InterPro" id="IPR013783">
    <property type="entry name" value="Ig-like_fold"/>
</dbReference>
<dbReference type="InterPro" id="IPR015915">
    <property type="entry name" value="Kelch-typ_b-propeller"/>
</dbReference>
<dbReference type="SUPFAM" id="SSF48726">
    <property type="entry name" value="Immunoglobulin"/>
    <property type="match status" value="2"/>
</dbReference>
<keyword evidence="1" id="KW-0880">Kelch repeat</keyword>
<dbReference type="SMART" id="SM00612">
    <property type="entry name" value="Kelch"/>
    <property type="match status" value="13"/>
</dbReference>
<reference evidence="5 6" key="1">
    <citation type="journal article" date="2023" name="Antonie Van Leeuwenhoek">
        <title>Mesoterricola silvestris gen. nov., sp. nov., Mesoterricola sediminis sp. nov., Geothrix oryzae sp. nov., Geothrix edaphica sp. nov., Geothrix rubra sp. nov., and Geothrix limicola sp. nov., six novel members of Acidobacteriota isolated from soils.</title>
        <authorList>
            <person name="Itoh H."/>
            <person name="Sugisawa Y."/>
            <person name="Mise K."/>
            <person name="Xu Z."/>
            <person name="Kuniyasu M."/>
            <person name="Ushijima N."/>
            <person name="Kawano K."/>
            <person name="Kobayashi E."/>
            <person name="Shiratori Y."/>
            <person name="Masuda Y."/>
            <person name="Senoo K."/>
        </authorList>
    </citation>
    <scope>NUCLEOTIDE SEQUENCE [LARGE SCALE GENOMIC DNA]</scope>
    <source>
        <strain evidence="5 6">Red804</strain>
    </source>
</reference>
<dbReference type="PANTHER" id="PTHR24412:SF441">
    <property type="entry name" value="KELCH-LIKE PROTEIN 28"/>
    <property type="match status" value="1"/>
</dbReference>
<dbReference type="SMART" id="SM00409">
    <property type="entry name" value="IG"/>
    <property type="match status" value="2"/>
</dbReference>
<protein>
    <recommendedName>
        <fullName evidence="7">Ig-like domain-containing protein</fullName>
    </recommendedName>
</protein>
<gene>
    <name evidence="5" type="ORF">GETHLI_23550</name>
</gene>
<evidence type="ECO:0000256" key="2">
    <source>
        <dbReference type="ARBA" id="ARBA00022737"/>
    </source>
</evidence>
<dbReference type="PROSITE" id="PS50835">
    <property type="entry name" value="IG_LIKE"/>
    <property type="match status" value="2"/>
</dbReference>
<feature type="domain" description="Ig-like" evidence="3">
    <location>
        <begin position="133"/>
        <end position="214"/>
    </location>
</feature>
<evidence type="ECO:0000313" key="6">
    <source>
        <dbReference type="Proteomes" id="UP001165069"/>
    </source>
</evidence>
<dbReference type="PANTHER" id="PTHR24412">
    <property type="entry name" value="KELCH PROTEIN"/>
    <property type="match status" value="1"/>
</dbReference>
<dbReference type="PROSITE" id="PS51257">
    <property type="entry name" value="PROKAR_LIPOPROTEIN"/>
    <property type="match status" value="1"/>
</dbReference>
<evidence type="ECO:0000259" key="3">
    <source>
        <dbReference type="PROSITE" id="PS50835"/>
    </source>
</evidence>
<evidence type="ECO:0000259" key="4">
    <source>
        <dbReference type="PROSITE" id="PS50927"/>
    </source>
</evidence>
<dbReference type="InterPro" id="IPR001480">
    <property type="entry name" value="Bulb-type_lectin_dom"/>
</dbReference>
<evidence type="ECO:0008006" key="7">
    <source>
        <dbReference type="Google" id="ProtNLM"/>
    </source>
</evidence>
<evidence type="ECO:0000313" key="5">
    <source>
        <dbReference type="EMBL" id="GLH73853.1"/>
    </source>
</evidence>
<dbReference type="PROSITE" id="PS50927">
    <property type="entry name" value="BULB_LECTIN"/>
    <property type="match status" value="1"/>
</dbReference>
<dbReference type="EMBL" id="BSDE01000004">
    <property type="protein sequence ID" value="GLH73853.1"/>
    <property type="molecule type" value="Genomic_DNA"/>
</dbReference>
<keyword evidence="6" id="KW-1185">Reference proteome</keyword>
<dbReference type="Pfam" id="PF24681">
    <property type="entry name" value="Kelch_KLHDC2_KLHL20_DRC7"/>
    <property type="match status" value="1"/>
</dbReference>
<keyword evidence="2" id="KW-0677">Repeat</keyword>
<accession>A0ABQ5QGP8</accession>
<comment type="caution">
    <text evidence="5">The sequence shown here is derived from an EMBL/GenBank/DDBJ whole genome shotgun (WGS) entry which is preliminary data.</text>
</comment>
<dbReference type="Gene3D" id="2.120.10.80">
    <property type="entry name" value="Kelch-type beta propeller"/>
    <property type="match status" value="3"/>
</dbReference>
<feature type="domain" description="Ig-like" evidence="3">
    <location>
        <begin position="47"/>
        <end position="128"/>
    </location>
</feature>
<dbReference type="Pfam" id="PF01344">
    <property type="entry name" value="Kelch_1"/>
    <property type="match status" value="4"/>
</dbReference>
<dbReference type="SUPFAM" id="SSF117281">
    <property type="entry name" value="Kelch motif"/>
    <property type="match status" value="3"/>
</dbReference>
<dbReference type="InterPro" id="IPR007110">
    <property type="entry name" value="Ig-like_dom"/>
</dbReference>
<dbReference type="Gene3D" id="2.130.10.80">
    <property type="entry name" value="Galactose oxidase/kelch, beta-propeller"/>
    <property type="match status" value="3"/>
</dbReference>
<dbReference type="Pfam" id="PF13927">
    <property type="entry name" value="Ig_3"/>
    <property type="match status" value="1"/>
</dbReference>
<evidence type="ECO:0000256" key="1">
    <source>
        <dbReference type="ARBA" id="ARBA00022441"/>
    </source>
</evidence>
<dbReference type="InterPro" id="IPR006652">
    <property type="entry name" value="Kelch_1"/>
</dbReference>
<feature type="domain" description="Bulb-type lectin" evidence="4">
    <location>
        <begin position="1220"/>
        <end position="1355"/>
    </location>
</feature>
<dbReference type="InterPro" id="IPR003599">
    <property type="entry name" value="Ig_sub"/>
</dbReference>
<dbReference type="Gene3D" id="2.60.40.10">
    <property type="entry name" value="Immunoglobulins"/>
    <property type="match status" value="2"/>
</dbReference>
<dbReference type="Proteomes" id="UP001165069">
    <property type="component" value="Unassembled WGS sequence"/>
</dbReference>
<name>A0ABQ5QGP8_9BACT</name>
<sequence length="1791" mass="176847">MGMSPRPDDPNASLRRFGRSLAALALMGLLACGGGAKTSEVLAPATPAFATQPASQTVNVGQAATFTVTAAGFAPFTYQWRRDGVPIPAATGATYTTAATTQADDGATFSVLLTNRLGSVASNSCALTVQWPPAITAQPGDLTVTEGQPAAFSVTANGKPTPTYQWQKNQVDIPGATTSTYQVGVTALADAGATFRCVVSNAAGSTPSRDAVLTVNPAPRPPVISAFGANPTTLTLGQSTTLSWTVAGATSLSIDQGVGSVTGLASKAATPNATGTIIYTLTATNGAGSSQATAQVLVNPLPGYALTVNLGAGVTGLPAATATYTQGTVVNYAYSLQAGYQNLQVSLDGNPVAPSGSLTMNGAHTLAATAQVQTWTITASAGANGSVSPSGVTTLNQGGSQTYTITPNAGYQIASVTVDGVSVGPVGTYTFSNVTANHTLAAAFSALPTYALTVNLGAGVTGVPASSASYVQGTAVNYAYALQAGYQNLQVSLDGSPVAAAGSLTMNGTHTLAATAQLQSFTLTASAGANGTVSPAGVTTLTYGGSQTYTITPNTGYQVTDVVVDGSSVGPITSYTFSNVTSSHTLSATFQIQTFTLTASAGANGSISPNGAVSVNYGASQTFTITPNAGYQIAGVTVDGLAQGAIASYTFSNVLTNHTISATFSPLPTNTLTVALGLGVTGTPASTATYPQGTVVPYSYALQAGYQNLQVHLDGAPVSASGNVTMNAAHTLTVTALIQTFTITASAGANGSISPTGSTLLNYGSNQSYTITPNAGYQVADVLVDGVSVGAVTSYTFSNLAANHTISASFALPPGFVLTVNLGTGATGSPVSTASYPLGTAVHYSYFLQSGYQNLQVTLDGAPAPVFGDITMNASHTLTITAQIQTFTITASAGPNGSISPAGVTTVNFGGSQAYTITPNAGYQVANVTVDGASLGALTSYTVSNVTSNTTISATFSALPTYALTVNLGAGVTGTPASTTSYPQGTSVAFSYALLAGYQNLQVTLDGTPVAASGSVTMNGTHTLGASSTVIAPNAELALPISVHPGDTWMKASVPIQSGMTDLWTLISGSSSGTISSGQGTGLLGFTAGTAGTFQVQADVQNPAATHATAARTVTVQTGTWLVKNGGLSAARSGRAWALLPSGRVLLVGGAWLGSAPEAAAEIFDLASATWAPTGSLGTARSGLSATLLGNGKVLVAGGHGASGYLNSSELYDPALGTWSPTTGNLNAARSGHTATTLANGKVLVVGGSDGTLAALATADIYDPSTGLWTATGSLTTGRSGHSATLLSSGKVLVAGGRDGSGSNAAPELFDPALGTWSAAGTMGTGRTNHTATLLSSGKVLVTGGLDASNNPLASSELYDPSGGTWAPTGALGTARSGHSATLLSSGKLLVAGGTGASGETPSAELYTVAAGTWTATGSLVTARSGHAAALLQDGTVLAAGGSATDPLGSTETFNPTSGTWSALGSLGSARTRPTATLLGNGKVLMAGGTLNGNPLASALLYDPTTRTWTATGSLGTARSGHTATLLGDGTILVVGGQTASGYTTTAERYDPGTGLWTATGSLSAARANHTATLLTGGKVLVAGGSDASSSLATAEIFDPSLGTWAPTGSLSAARAFHTATLISGGLVLVAGGNGATSGLSSAELFDPALGTWSGTGALVGGRTSHSATLLQSGQVLVAGGEDGSGTLSSSEIFDPVATTWSATTGGLGMARSSQSATLLANGKVLVAGGANGTSSALSSVEIFDPGAGTWSAAGGLNTGRTGHTATLLNDGTILVAFGLKGDVVTEIYMP</sequence>
<dbReference type="InterPro" id="IPR036179">
    <property type="entry name" value="Ig-like_dom_sf"/>
</dbReference>